<protein>
    <submittedName>
        <fullName evidence="1">Uncharacterized protein</fullName>
    </submittedName>
</protein>
<name>A0A7X0NSF5_9ACTN</name>
<dbReference type="AlphaFoldDB" id="A0A7X0NSF5"/>
<dbReference type="EMBL" id="JACHMI010000001">
    <property type="protein sequence ID" value="MBB6548735.1"/>
    <property type="molecule type" value="Genomic_DNA"/>
</dbReference>
<proteinExistence type="predicted"/>
<sequence length="37" mass="4223">MRIFRHGKITVMTDVYSEVPSEETRNALRRLGDSLGS</sequence>
<reference evidence="1 2" key="1">
    <citation type="submission" date="2020-08" db="EMBL/GenBank/DDBJ databases">
        <title>Sequencing the genomes of 1000 actinobacteria strains.</title>
        <authorList>
            <person name="Klenk H.-P."/>
        </authorList>
    </citation>
    <scope>NUCLEOTIDE SEQUENCE [LARGE SCALE GENOMIC DNA]</scope>
    <source>
        <strain evidence="1 2">DSM 43768</strain>
    </source>
</reference>
<comment type="caution">
    <text evidence="1">The sequence shown here is derived from an EMBL/GenBank/DDBJ whole genome shotgun (WGS) entry which is preliminary data.</text>
</comment>
<accession>A0A7X0NSF5</accession>
<organism evidence="1 2">
    <name type="scientific">Nonomuraea rubra</name>
    <dbReference type="NCBI Taxonomy" id="46180"/>
    <lineage>
        <taxon>Bacteria</taxon>
        <taxon>Bacillati</taxon>
        <taxon>Actinomycetota</taxon>
        <taxon>Actinomycetes</taxon>
        <taxon>Streptosporangiales</taxon>
        <taxon>Streptosporangiaceae</taxon>
        <taxon>Nonomuraea</taxon>
    </lineage>
</organism>
<keyword evidence="2" id="KW-1185">Reference proteome</keyword>
<dbReference type="Proteomes" id="UP000565579">
    <property type="component" value="Unassembled WGS sequence"/>
</dbReference>
<evidence type="ECO:0000313" key="1">
    <source>
        <dbReference type="EMBL" id="MBB6548735.1"/>
    </source>
</evidence>
<gene>
    <name evidence="1" type="ORF">HD593_003530</name>
</gene>
<evidence type="ECO:0000313" key="2">
    <source>
        <dbReference type="Proteomes" id="UP000565579"/>
    </source>
</evidence>